<reference evidence="2 3" key="1">
    <citation type="submission" date="2018-07" db="EMBL/GenBank/DDBJ databases">
        <title>Leeuwenhoekiella genomics.</title>
        <authorList>
            <person name="Tahon G."/>
            <person name="Willems A."/>
        </authorList>
    </citation>
    <scope>NUCLEOTIDE SEQUENCE [LARGE SCALE GENOMIC DNA]</scope>
    <source>
        <strain evidence="2 3">R-50232</strain>
    </source>
</reference>
<keyword evidence="3" id="KW-1185">Reference proteome</keyword>
<evidence type="ECO:0000259" key="1">
    <source>
        <dbReference type="Pfam" id="PF06605"/>
    </source>
</evidence>
<dbReference type="RefSeq" id="WP_128761397.1">
    <property type="nucleotide sequence ID" value="NZ_QOVI01000004.1"/>
</dbReference>
<dbReference type="EMBL" id="QOVI01000004">
    <property type="protein sequence ID" value="RXG13968.1"/>
    <property type="molecule type" value="Genomic_DNA"/>
</dbReference>
<protein>
    <submittedName>
        <fullName evidence="2">Tail protein (Putative endopeptidase)</fullName>
    </submittedName>
</protein>
<sequence length="805" mass="91808">MRIFRYIDEVKTQINNIEIDGQTELLQKIGGEDVVTSRFTIEGRKLDLQIGDFIEFKDSDYTILDEPQVKKAQNTFSYNLQFKSDMYILKNVQVMLDDESEFYLFGDPIDAVSLIISNLNRVYGAGVYFADYVEPLEGKNLNFTNENCLAALQKLAAEFECEFQVKGKQITFRKNIGSETNIKFEYKKGLRDIERLTLQNAELVTVLYPTGSIRNITNEYGSKRLKIPKLENNVDVFGTIERSVTFEDVYPRLKGVVSSSSSITKFRDTAIDFNINEQLIGGAKAKVIFNTGDLAGREFEIASYNNSNKEIEIIPYTDETDYISPNETFRPRSGDKYVLVNIKMPQAYIDNAEEELLERATEYLEKYSQPNVIYKVSPHYPYLRRNQTELNIGDIITITDEDFGIDFQVRILSLSQKLNNPYQYSLEIGSQVTISYITSVLLDQRNIKNTIYQNEKYVSEQFNRVFNNIGNFKAPLYVNMGEFDPETLYHNSQNRVDYIFKFNNEGVKEWFTYIGEDNQAAEFILANWQFIDDNFEIIATNTLLAENANIGDWLIQNGQIVSQAIYESEDPLQVEPRVILDSINGNIRLNTKLNIEGSAGIRPYKQRISLSSTDGSILCIREGDTFQEQASASINSYGVVANFPGIDISLFTQSNIKGKTGMLGIGYSNLPKINIRNIEFIAGVFGIAKNENIDPVEAYGGYFFDLKTQGRFKGIKRLVNSDDYTISQYDEYISCYNDAAINIYLPDPTTHPEGRVITIKRMDGVINVTGQIFTNQNVASIGLNIGERWTFINDGVYWHANKSIF</sequence>
<dbReference type="AlphaFoldDB" id="A0A4Q0NSJ4"/>
<accession>A0A4Q0NSJ4</accession>
<evidence type="ECO:0000313" key="2">
    <source>
        <dbReference type="EMBL" id="RXG13968.1"/>
    </source>
</evidence>
<comment type="caution">
    <text evidence="2">The sequence shown here is derived from an EMBL/GenBank/DDBJ whole genome shotgun (WGS) entry which is preliminary data.</text>
</comment>
<feature type="domain" description="Tail spike" evidence="1">
    <location>
        <begin position="136"/>
        <end position="430"/>
    </location>
</feature>
<name>A0A4Q0NSJ4_9FLAO</name>
<evidence type="ECO:0000313" key="3">
    <source>
        <dbReference type="Proteomes" id="UP000289821"/>
    </source>
</evidence>
<organism evidence="2 3">
    <name type="scientific">Leeuwenhoekiella aestuarii</name>
    <dbReference type="NCBI Taxonomy" id="2249426"/>
    <lineage>
        <taxon>Bacteria</taxon>
        <taxon>Pseudomonadati</taxon>
        <taxon>Bacteroidota</taxon>
        <taxon>Flavobacteriia</taxon>
        <taxon>Flavobacteriales</taxon>
        <taxon>Flavobacteriaceae</taxon>
        <taxon>Leeuwenhoekiella</taxon>
    </lineage>
</organism>
<dbReference type="Pfam" id="PF06605">
    <property type="entry name" value="Prophage_tail"/>
    <property type="match status" value="1"/>
</dbReference>
<proteinExistence type="predicted"/>
<dbReference type="Proteomes" id="UP000289821">
    <property type="component" value="Unassembled WGS sequence"/>
</dbReference>
<dbReference type="InterPro" id="IPR010572">
    <property type="entry name" value="Tail_dom"/>
</dbReference>
<gene>
    <name evidence="2" type="ORF">DSM04_10472</name>
</gene>